<reference evidence="3" key="1">
    <citation type="journal article" date="2019" name="Int. J. Syst. Evol. Microbiol.">
        <title>The Global Catalogue of Microorganisms (GCM) 10K type strain sequencing project: providing services to taxonomists for standard genome sequencing and annotation.</title>
        <authorList>
            <consortium name="The Broad Institute Genomics Platform"/>
            <consortium name="The Broad Institute Genome Sequencing Center for Infectious Disease"/>
            <person name="Wu L."/>
            <person name="Ma J."/>
        </authorList>
    </citation>
    <scope>NUCLEOTIDE SEQUENCE [LARGE SCALE GENOMIC DNA]</scope>
    <source>
        <strain evidence="3">JCM 19125</strain>
    </source>
</reference>
<protein>
    <submittedName>
        <fullName evidence="2">Uncharacterized protein</fullName>
    </submittedName>
</protein>
<evidence type="ECO:0000256" key="1">
    <source>
        <dbReference type="SAM" id="MobiDB-lite"/>
    </source>
</evidence>
<dbReference type="RefSeq" id="WP_345577152.1">
    <property type="nucleotide sequence ID" value="NZ_BAABLV010000001.1"/>
</dbReference>
<dbReference type="Proteomes" id="UP001501521">
    <property type="component" value="Unassembled WGS sequence"/>
</dbReference>
<proteinExistence type="predicted"/>
<name>A0ABP9EWE6_9ACTN</name>
<evidence type="ECO:0000313" key="2">
    <source>
        <dbReference type="EMBL" id="GAA4887982.1"/>
    </source>
</evidence>
<dbReference type="EMBL" id="BAABLV010000001">
    <property type="protein sequence ID" value="GAA4887982.1"/>
    <property type="molecule type" value="Genomic_DNA"/>
</dbReference>
<sequence length="89" mass="9884">MSTDDLAPENFVDPDADNDLVAQQIDDAAREHREVLREDLSTQDLIDNGEDAADMTPDNLERPVDDALHVDEPGEETIEARIAQEEPEA</sequence>
<evidence type="ECO:0000313" key="3">
    <source>
        <dbReference type="Proteomes" id="UP001501521"/>
    </source>
</evidence>
<organism evidence="2 3">
    <name type="scientific">Tessaracoccus lubricantis</name>
    <dbReference type="NCBI Taxonomy" id="545543"/>
    <lineage>
        <taxon>Bacteria</taxon>
        <taxon>Bacillati</taxon>
        <taxon>Actinomycetota</taxon>
        <taxon>Actinomycetes</taxon>
        <taxon>Propionibacteriales</taxon>
        <taxon>Propionibacteriaceae</taxon>
        <taxon>Tessaracoccus</taxon>
    </lineage>
</organism>
<feature type="region of interest" description="Disordered" evidence="1">
    <location>
        <begin position="39"/>
        <end position="64"/>
    </location>
</feature>
<accession>A0ABP9EWE6</accession>
<gene>
    <name evidence="2" type="ORF">GCM10025789_00190</name>
</gene>
<comment type="caution">
    <text evidence="2">The sequence shown here is derived from an EMBL/GenBank/DDBJ whole genome shotgun (WGS) entry which is preliminary data.</text>
</comment>
<keyword evidence="3" id="KW-1185">Reference proteome</keyword>